<keyword evidence="1" id="KW-0472">Membrane</keyword>
<dbReference type="EMBL" id="JAVDVQ010000014">
    <property type="protein sequence ID" value="MDR7083780.1"/>
    <property type="molecule type" value="Genomic_DNA"/>
</dbReference>
<gene>
    <name evidence="2" type="ORF">J2X01_003080</name>
</gene>
<comment type="caution">
    <text evidence="2">The sequence shown here is derived from an EMBL/GenBank/DDBJ whole genome shotgun (WGS) entry which is preliminary data.</text>
</comment>
<organism evidence="2 3">
    <name type="scientific">Arthrobacter ginsengisoli</name>
    <dbReference type="NCBI Taxonomy" id="1356565"/>
    <lineage>
        <taxon>Bacteria</taxon>
        <taxon>Bacillati</taxon>
        <taxon>Actinomycetota</taxon>
        <taxon>Actinomycetes</taxon>
        <taxon>Micrococcales</taxon>
        <taxon>Micrococcaceae</taxon>
        <taxon>Arthrobacter</taxon>
    </lineage>
</organism>
<keyword evidence="1" id="KW-1133">Transmembrane helix</keyword>
<evidence type="ECO:0000313" key="2">
    <source>
        <dbReference type="EMBL" id="MDR7083780.1"/>
    </source>
</evidence>
<protein>
    <submittedName>
        <fullName evidence="2">Uncharacterized protein</fullName>
    </submittedName>
</protein>
<evidence type="ECO:0000256" key="1">
    <source>
        <dbReference type="SAM" id="Phobius"/>
    </source>
</evidence>
<dbReference type="Proteomes" id="UP001252243">
    <property type="component" value="Unassembled WGS sequence"/>
</dbReference>
<evidence type="ECO:0000313" key="3">
    <source>
        <dbReference type="Proteomes" id="UP001252243"/>
    </source>
</evidence>
<keyword evidence="1" id="KW-0812">Transmembrane</keyword>
<name>A0ABU1UF63_9MICC</name>
<sequence length="43" mass="4688">MSSPLGQEHLTTSVLVALAGVLAVELLFRFHRRRLNGDPASDI</sequence>
<reference evidence="2 3" key="1">
    <citation type="submission" date="2023-07" db="EMBL/GenBank/DDBJ databases">
        <title>Sorghum-associated microbial communities from plants grown in Nebraska, USA.</title>
        <authorList>
            <person name="Schachtman D."/>
        </authorList>
    </citation>
    <scope>NUCLEOTIDE SEQUENCE [LARGE SCALE GENOMIC DNA]</scope>
    <source>
        <strain evidence="2 3">BE167</strain>
    </source>
</reference>
<dbReference type="RefSeq" id="WP_310059114.1">
    <property type="nucleotide sequence ID" value="NZ_JAVDVQ010000014.1"/>
</dbReference>
<feature type="transmembrane region" description="Helical" evidence="1">
    <location>
        <begin position="12"/>
        <end position="28"/>
    </location>
</feature>
<accession>A0ABU1UF63</accession>
<proteinExistence type="predicted"/>
<keyword evidence="3" id="KW-1185">Reference proteome</keyword>